<feature type="active site" description="S-palmitoyl cysteine intermediate" evidence="11">
    <location>
        <position position="119"/>
    </location>
</feature>
<dbReference type="EC" id="2.3.1.225" evidence="11"/>
<dbReference type="GeneID" id="8106446"/>
<dbReference type="InterPro" id="IPR033682">
    <property type="entry name" value="PFA4"/>
</dbReference>
<evidence type="ECO:0000313" key="16">
    <source>
        <dbReference type="Proteomes" id="UP000001745"/>
    </source>
</evidence>
<keyword evidence="3 11" id="KW-0812">Transmembrane</keyword>
<evidence type="ECO:0000256" key="4">
    <source>
        <dbReference type="ARBA" id="ARBA00022824"/>
    </source>
</evidence>
<feature type="domain" description="Palmitoyltransferase DHHC" evidence="14">
    <location>
        <begin position="93"/>
        <end position="215"/>
    </location>
</feature>
<evidence type="ECO:0000256" key="1">
    <source>
        <dbReference type="ARBA" id="ARBA00004141"/>
    </source>
</evidence>
<keyword evidence="2 11" id="KW-0808">Transferase</keyword>
<keyword evidence="4 11" id="KW-0256">Endoplasmic reticulum</keyword>
<comment type="subcellular location">
    <subcellularLocation>
        <location evidence="11">Endoplasmic reticulum membrane</location>
        <topology evidence="11">Multi-pass membrane protein</topology>
    </subcellularLocation>
    <subcellularLocation>
        <location evidence="1">Membrane</location>
        <topology evidence="1">Multi-pass membrane protein</topology>
    </subcellularLocation>
</comment>
<evidence type="ECO:0000313" key="15">
    <source>
        <dbReference type="EMBL" id="EED13356.1"/>
    </source>
</evidence>
<dbReference type="FunCoup" id="B8MQF4">
    <property type="interactions" value="27"/>
</dbReference>
<protein>
    <recommendedName>
        <fullName evidence="11">Palmitoyltransferase PFA4</fullName>
        <ecNumber evidence="11">2.3.1.225</ecNumber>
    </recommendedName>
    <alternativeName>
        <fullName evidence="11">Protein S-acyltransferase</fullName>
        <shortName evidence="11">PAT</shortName>
    </alternativeName>
    <alternativeName>
        <fullName evidence="11">Protein fatty acyltransferase 4</fullName>
    </alternativeName>
</protein>
<comment type="caution">
    <text evidence="11">Lacks conserved residue(s) required for the propagation of feature annotation.</text>
</comment>
<dbReference type="Proteomes" id="UP000001745">
    <property type="component" value="Unassembled WGS sequence"/>
</dbReference>
<dbReference type="RefSeq" id="XP_002487467.1">
    <property type="nucleotide sequence ID" value="XM_002487422.1"/>
</dbReference>
<reference evidence="16" key="1">
    <citation type="journal article" date="2015" name="Genome Announc.">
        <title>Genome sequence of the AIDS-associated pathogen Penicillium marneffei (ATCC18224) and its near taxonomic relative Talaromyces stipitatus (ATCC10500).</title>
        <authorList>
            <person name="Nierman W.C."/>
            <person name="Fedorova-Abrams N.D."/>
            <person name="Andrianopoulos A."/>
        </authorList>
    </citation>
    <scope>NUCLEOTIDE SEQUENCE [LARGE SCALE GENOMIC DNA]</scope>
    <source>
        <strain evidence="16">ATCC 10500 / CBS 375.48 / QM 6759 / NRRL 1006</strain>
    </source>
</reference>
<keyword evidence="16" id="KW-1185">Reference proteome</keyword>
<feature type="compositionally biased region" description="Basic and acidic residues" evidence="13">
    <location>
        <begin position="401"/>
        <end position="424"/>
    </location>
</feature>
<evidence type="ECO:0000256" key="2">
    <source>
        <dbReference type="ARBA" id="ARBA00022679"/>
    </source>
</evidence>
<comment type="similarity">
    <text evidence="11">Belongs to the DHHC palmitoyltransferase family. PFA4 subfamily.</text>
</comment>
<sequence length="452" mass="51884">MAGESLDVGYLAIPAVSALIIFLSYTSQFLFLFLEPSPLSPAEIFKFNALVACIWICYYRACTVDPGRVPNEWTPKGQNISLDDNGDYRNDGKCAAFKPPRAHHCKICQRCIPKMDHHCPWTRNCVSHFTLPHFVRFLVYAVASMAYLESFIFTRVGIIWANRDMPSYLGPSIPALCHLFILLVVNSLTLFALFVLLVRTLWSIGGNVTTIESWEIERHKTLLRRARYFGGYLDGPDGIKVRIRKQEFPYDVGIWTNFRAGMGGSWNVLSWFWPFARTPDRASGLEFEVNEFEDLNLSWPPPDPDRIPRKSRPILTSADPFTIPHYDSAADEMAAFRRRQEEDIARRAGINDGIVRRRRKFHERYNKTNKSAQENESDEEIVQDSEGDEVEEEGQQSSSEVNDRVDFDEGEEAWRNAEGERLDDFGVDEDVEFYDEEDVPLSILKERIKAGL</sequence>
<evidence type="ECO:0000256" key="6">
    <source>
        <dbReference type="ARBA" id="ARBA00023136"/>
    </source>
</evidence>
<dbReference type="InterPro" id="IPR039859">
    <property type="entry name" value="PFA4/ZDH16/20/ERF2-like"/>
</dbReference>
<evidence type="ECO:0000256" key="10">
    <source>
        <dbReference type="ARBA" id="ARBA00048048"/>
    </source>
</evidence>
<feature type="compositionally biased region" description="Acidic residues" evidence="13">
    <location>
        <begin position="375"/>
        <end position="394"/>
    </location>
</feature>
<dbReference type="AlphaFoldDB" id="B8MQF4"/>
<keyword evidence="6 11" id="KW-0472">Membrane</keyword>
<dbReference type="VEuPathDB" id="FungiDB:TSTA_058440"/>
<evidence type="ECO:0000256" key="11">
    <source>
        <dbReference type="HAMAP-Rule" id="MF_03199"/>
    </source>
</evidence>
<feature type="region of interest" description="Disordered" evidence="13">
    <location>
        <begin position="365"/>
        <end position="428"/>
    </location>
</feature>
<dbReference type="Pfam" id="PF01529">
    <property type="entry name" value="DHHC"/>
    <property type="match status" value="1"/>
</dbReference>
<dbReference type="HAMAP" id="MF_03199">
    <property type="entry name" value="DHHC_PAT_PFA4"/>
    <property type="match status" value="1"/>
</dbReference>
<evidence type="ECO:0000256" key="8">
    <source>
        <dbReference type="ARBA" id="ARBA00023288"/>
    </source>
</evidence>
<dbReference type="HOGENOM" id="CLU_027721_8_1_1"/>
<feature type="transmembrane region" description="Helical" evidence="11 12">
    <location>
        <begin position="12"/>
        <end position="34"/>
    </location>
</feature>
<dbReference type="PROSITE" id="PS50216">
    <property type="entry name" value="DHHC"/>
    <property type="match status" value="1"/>
</dbReference>
<organism evidence="15 16">
    <name type="scientific">Talaromyces stipitatus (strain ATCC 10500 / CBS 375.48 / QM 6759 / NRRL 1006)</name>
    <name type="common">Penicillium stipitatum</name>
    <dbReference type="NCBI Taxonomy" id="441959"/>
    <lineage>
        <taxon>Eukaryota</taxon>
        <taxon>Fungi</taxon>
        <taxon>Dikarya</taxon>
        <taxon>Ascomycota</taxon>
        <taxon>Pezizomycotina</taxon>
        <taxon>Eurotiomycetes</taxon>
        <taxon>Eurotiomycetidae</taxon>
        <taxon>Eurotiales</taxon>
        <taxon>Trichocomaceae</taxon>
        <taxon>Talaromyces</taxon>
        <taxon>Talaromyces sect. Talaromyces</taxon>
    </lineage>
</organism>
<evidence type="ECO:0000256" key="7">
    <source>
        <dbReference type="ARBA" id="ARBA00023139"/>
    </source>
</evidence>
<keyword evidence="5 11" id="KW-1133">Transmembrane helix</keyword>
<dbReference type="eggNOG" id="KOG1314">
    <property type="taxonomic scope" value="Eukaryota"/>
</dbReference>
<dbReference type="OMA" id="WEIERHK"/>
<gene>
    <name evidence="11" type="primary">PFA4</name>
    <name evidence="15" type="ORF">TSTA_058440</name>
</gene>
<comment type="catalytic activity">
    <reaction evidence="10 11 12">
        <text>L-cysteinyl-[protein] + hexadecanoyl-CoA = S-hexadecanoyl-L-cysteinyl-[protein] + CoA</text>
        <dbReference type="Rhea" id="RHEA:36683"/>
        <dbReference type="Rhea" id="RHEA-COMP:10131"/>
        <dbReference type="Rhea" id="RHEA-COMP:11032"/>
        <dbReference type="ChEBI" id="CHEBI:29950"/>
        <dbReference type="ChEBI" id="CHEBI:57287"/>
        <dbReference type="ChEBI" id="CHEBI:57379"/>
        <dbReference type="ChEBI" id="CHEBI:74151"/>
        <dbReference type="EC" id="2.3.1.225"/>
    </reaction>
</comment>
<evidence type="ECO:0000256" key="13">
    <source>
        <dbReference type="SAM" id="MobiDB-lite"/>
    </source>
</evidence>
<keyword evidence="8 11" id="KW-0449">Lipoprotein</keyword>
<dbReference type="PhylomeDB" id="B8MQF4"/>
<feature type="transmembrane region" description="Helical" evidence="11 12">
    <location>
        <begin position="173"/>
        <end position="198"/>
    </location>
</feature>
<dbReference type="PANTHER" id="PTHR12246">
    <property type="entry name" value="PALMITOYLTRANSFERASE ZDHHC16"/>
    <property type="match status" value="1"/>
</dbReference>
<dbReference type="GO" id="GO:0019706">
    <property type="term" value="F:protein-cysteine S-palmitoyltransferase activity"/>
    <property type="evidence" value="ECO:0007669"/>
    <property type="project" value="UniProtKB-UniRule"/>
</dbReference>
<comment type="domain">
    <text evidence="11 12">The DHHC domain is required for palmitoyltransferase activity.</text>
</comment>
<evidence type="ECO:0000256" key="5">
    <source>
        <dbReference type="ARBA" id="ARBA00022989"/>
    </source>
</evidence>
<dbReference type="InParanoid" id="B8MQF4"/>
<evidence type="ECO:0000256" key="12">
    <source>
        <dbReference type="RuleBase" id="RU079119"/>
    </source>
</evidence>
<evidence type="ECO:0000259" key="14">
    <source>
        <dbReference type="Pfam" id="PF01529"/>
    </source>
</evidence>
<dbReference type="EMBL" id="EQ962659">
    <property type="protein sequence ID" value="EED13356.1"/>
    <property type="molecule type" value="Genomic_DNA"/>
</dbReference>
<keyword evidence="7 11" id="KW-0564">Palmitate</keyword>
<proteinExistence type="inferred from homology"/>
<comment type="function">
    <text evidence="11">Mediates the reversible addition of palmitate to target proteins, thereby regulating their membrane association and biological function.</text>
</comment>
<keyword evidence="9 11" id="KW-0012">Acyltransferase</keyword>
<evidence type="ECO:0000256" key="3">
    <source>
        <dbReference type="ARBA" id="ARBA00022692"/>
    </source>
</evidence>
<dbReference type="InterPro" id="IPR001594">
    <property type="entry name" value="Palmitoyltrfase_DHHC"/>
</dbReference>
<accession>B8MQF4</accession>
<dbReference type="OrthoDB" id="331948at2759"/>
<feature type="transmembrane region" description="Helical" evidence="11 12">
    <location>
        <begin position="137"/>
        <end position="161"/>
    </location>
</feature>
<evidence type="ECO:0000256" key="9">
    <source>
        <dbReference type="ARBA" id="ARBA00023315"/>
    </source>
</evidence>
<name>B8MQF4_TALSN</name>
<dbReference type="STRING" id="441959.B8MQF4"/>
<dbReference type="GO" id="GO:0005789">
    <property type="term" value="C:endoplasmic reticulum membrane"/>
    <property type="evidence" value="ECO:0007669"/>
    <property type="project" value="UniProtKB-SubCell"/>
</dbReference>